<dbReference type="Proteomes" id="UP000023435">
    <property type="component" value="Unassembled WGS sequence"/>
</dbReference>
<organism evidence="2 3">
    <name type="scientific">Lysobacter capsici AZ78</name>
    <dbReference type="NCBI Taxonomy" id="1444315"/>
    <lineage>
        <taxon>Bacteria</taxon>
        <taxon>Pseudomonadati</taxon>
        <taxon>Pseudomonadota</taxon>
        <taxon>Gammaproteobacteria</taxon>
        <taxon>Lysobacterales</taxon>
        <taxon>Lysobacteraceae</taxon>
        <taxon>Lysobacter</taxon>
    </lineage>
</organism>
<protein>
    <submittedName>
        <fullName evidence="2">Uncharacterized protein</fullName>
    </submittedName>
</protein>
<gene>
    <name evidence="2" type="ORF">AZ78_4592</name>
</gene>
<keyword evidence="1" id="KW-0812">Transmembrane</keyword>
<dbReference type="OrthoDB" id="5457135at2"/>
<dbReference type="AlphaFoldDB" id="A0A108UDC0"/>
<feature type="transmembrane region" description="Helical" evidence="1">
    <location>
        <begin position="117"/>
        <end position="140"/>
    </location>
</feature>
<keyword evidence="3" id="KW-1185">Reference proteome</keyword>
<keyword evidence="1" id="KW-0472">Membrane</keyword>
<dbReference type="EMBL" id="JAJA02000001">
    <property type="protein sequence ID" value="KWS07032.1"/>
    <property type="molecule type" value="Genomic_DNA"/>
</dbReference>
<accession>A0A108UDC0</accession>
<feature type="transmembrane region" description="Helical" evidence="1">
    <location>
        <begin position="54"/>
        <end position="76"/>
    </location>
</feature>
<proteinExistence type="predicted"/>
<reference evidence="2 3" key="1">
    <citation type="journal article" date="2014" name="Genome Announc.">
        <title>Draft Genome Sequence of Lysobacter capsici AZ78, a Bacterium Antagonistic to Plant-Pathogenic Oomycetes.</title>
        <authorList>
            <person name="Puopolo G."/>
            <person name="Sonego P."/>
            <person name="Engelen K."/>
            <person name="Pertot I."/>
        </authorList>
    </citation>
    <scope>NUCLEOTIDE SEQUENCE [LARGE SCALE GENOMIC DNA]</scope>
    <source>
        <strain evidence="2 3">AZ78</strain>
    </source>
</reference>
<sequence length="147" mass="15783">MSGEPDRTLMAAGALSALAVLLHLGCIVFGAPWYRALGAGEWMAQASIAGHWYPTVATLVIASVLTVWSLYAFSAAGVLRRLPLLRTVMFLVTAVYLLRGVAAVPMMSVFPGRSVSFWLWSSGICLGIGVVHLIGLLQVWKRLGRSP</sequence>
<feature type="transmembrane region" description="Helical" evidence="1">
    <location>
        <begin position="88"/>
        <end position="111"/>
    </location>
</feature>
<name>A0A108UDC0_9GAMM</name>
<evidence type="ECO:0000313" key="2">
    <source>
        <dbReference type="EMBL" id="KWS07032.1"/>
    </source>
</evidence>
<keyword evidence="1" id="KW-1133">Transmembrane helix</keyword>
<evidence type="ECO:0000313" key="3">
    <source>
        <dbReference type="Proteomes" id="UP000023435"/>
    </source>
</evidence>
<evidence type="ECO:0000256" key="1">
    <source>
        <dbReference type="SAM" id="Phobius"/>
    </source>
</evidence>
<comment type="caution">
    <text evidence="2">The sequence shown here is derived from an EMBL/GenBank/DDBJ whole genome shotgun (WGS) entry which is preliminary data.</text>
</comment>
<dbReference type="RefSeq" id="WP_036111717.1">
    <property type="nucleotide sequence ID" value="NZ_JAJA02000001.1"/>
</dbReference>